<dbReference type="Gene3D" id="3.40.50.720">
    <property type="entry name" value="NAD(P)-binding Rossmann-like Domain"/>
    <property type="match status" value="1"/>
</dbReference>
<accession>A0AAE0DI55</accession>
<organism evidence="3 4">
    <name type="scientific">Lepraria neglecta</name>
    <dbReference type="NCBI Taxonomy" id="209136"/>
    <lineage>
        <taxon>Eukaryota</taxon>
        <taxon>Fungi</taxon>
        <taxon>Dikarya</taxon>
        <taxon>Ascomycota</taxon>
        <taxon>Pezizomycotina</taxon>
        <taxon>Lecanoromycetes</taxon>
        <taxon>OSLEUM clade</taxon>
        <taxon>Lecanoromycetidae</taxon>
        <taxon>Lecanorales</taxon>
        <taxon>Lecanorineae</taxon>
        <taxon>Stereocaulaceae</taxon>
        <taxon>Lepraria</taxon>
    </lineage>
</organism>
<name>A0AAE0DI55_9LECA</name>
<keyword evidence="4" id="KW-1185">Reference proteome</keyword>
<evidence type="ECO:0000313" key="4">
    <source>
        <dbReference type="Proteomes" id="UP001276659"/>
    </source>
</evidence>
<evidence type="ECO:0000313" key="3">
    <source>
        <dbReference type="EMBL" id="KAK3167848.1"/>
    </source>
</evidence>
<feature type="domain" description="NAD(P)-binding" evidence="2">
    <location>
        <begin position="7"/>
        <end position="210"/>
    </location>
</feature>
<protein>
    <recommendedName>
        <fullName evidence="2">NAD(P)-binding domain-containing protein</fullName>
    </recommendedName>
</protein>
<dbReference type="GO" id="GO:0004074">
    <property type="term" value="F:biliverdin reductase [NAD(P)H] activity"/>
    <property type="evidence" value="ECO:0007669"/>
    <property type="project" value="TreeGrafter"/>
</dbReference>
<dbReference type="Proteomes" id="UP001276659">
    <property type="component" value="Unassembled WGS sequence"/>
</dbReference>
<sequence>MRILILGGSGRTGELVIDEALKRGNTITALVRKPDSLKARADLTIVQGTPLEKADIEKAITATPHDLPSAIIITLNARRATDNPFSANISPPRMMANSNANAVAAMKAHSITKIVTMSAFGVADSWPNMHFLLRTTIKMSNMSHQWEDHAAVDREMKQSGVDYVLVRPVMLKEGERKPIAFFGDVGAKGVGLTSSITRKSVAGFLVDAAERGDWNRSTPVIAN</sequence>
<dbReference type="SUPFAM" id="SSF51735">
    <property type="entry name" value="NAD(P)-binding Rossmann-fold domains"/>
    <property type="match status" value="1"/>
</dbReference>
<dbReference type="EMBL" id="JASNWA010000010">
    <property type="protein sequence ID" value="KAK3167848.1"/>
    <property type="molecule type" value="Genomic_DNA"/>
</dbReference>
<proteinExistence type="inferred from homology"/>
<reference evidence="3" key="1">
    <citation type="submission" date="2022-11" db="EMBL/GenBank/DDBJ databases">
        <title>Chromosomal genome sequence assembly and mating type (MAT) locus characterization of the leprose asexual lichenized fungus Lepraria neglecta (Nyl.) Erichsen.</title>
        <authorList>
            <person name="Allen J.L."/>
            <person name="Pfeffer B."/>
        </authorList>
    </citation>
    <scope>NUCLEOTIDE SEQUENCE</scope>
    <source>
        <strain evidence="3">Allen 5258</strain>
    </source>
</reference>
<dbReference type="InterPro" id="IPR036291">
    <property type="entry name" value="NAD(P)-bd_dom_sf"/>
</dbReference>
<dbReference type="Pfam" id="PF13460">
    <property type="entry name" value="NAD_binding_10"/>
    <property type="match status" value="1"/>
</dbReference>
<gene>
    <name evidence="3" type="ORF">OEA41_004294</name>
</gene>
<dbReference type="PANTHER" id="PTHR43355:SF2">
    <property type="entry name" value="FLAVIN REDUCTASE (NADPH)"/>
    <property type="match status" value="1"/>
</dbReference>
<dbReference type="PANTHER" id="PTHR43355">
    <property type="entry name" value="FLAVIN REDUCTASE (NADPH)"/>
    <property type="match status" value="1"/>
</dbReference>
<comment type="caution">
    <text evidence="3">The sequence shown here is derived from an EMBL/GenBank/DDBJ whole genome shotgun (WGS) entry which is preliminary data.</text>
</comment>
<comment type="similarity">
    <text evidence="1">Belongs to the avfA family.</text>
</comment>
<evidence type="ECO:0000256" key="1">
    <source>
        <dbReference type="ARBA" id="ARBA00038376"/>
    </source>
</evidence>
<dbReference type="AlphaFoldDB" id="A0AAE0DI55"/>
<evidence type="ECO:0000259" key="2">
    <source>
        <dbReference type="Pfam" id="PF13460"/>
    </source>
</evidence>
<dbReference type="GO" id="GO:0042602">
    <property type="term" value="F:riboflavin reductase (NADPH) activity"/>
    <property type="evidence" value="ECO:0007669"/>
    <property type="project" value="TreeGrafter"/>
</dbReference>
<dbReference type="InterPro" id="IPR016040">
    <property type="entry name" value="NAD(P)-bd_dom"/>
</dbReference>
<dbReference type="InterPro" id="IPR051606">
    <property type="entry name" value="Polyketide_Oxido-like"/>
</dbReference>